<evidence type="ECO:0000256" key="3">
    <source>
        <dbReference type="ARBA" id="ARBA00022448"/>
    </source>
</evidence>
<keyword evidence="4 6" id="KW-0732">Signal</keyword>
<dbReference type="PANTHER" id="PTHR33376">
    <property type="match status" value="1"/>
</dbReference>
<keyword evidence="8" id="KW-1185">Reference proteome</keyword>
<gene>
    <name evidence="7" type="ORF">DDE23_05045</name>
</gene>
<keyword evidence="3" id="KW-0813">Transport</keyword>
<comment type="subcellular location">
    <subcellularLocation>
        <location evidence="1">Periplasm</location>
    </subcellularLocation>
</comment>
<dbReference type="GO" id="GO:0055085">
    <property type="term" value="P:transmembrane transport"/>
    <property type="evidence" value="ECO:0007669"/>
    <property type="project" value="InterPro"/>
</dbReference>
<name>A0A2T7UUJ1_9RHOB</name>
<evidence type="ECO:0000256" key="5">
    <source>
        <dbReference type="ARBA" id="ARBA00022764"/>
    </source>
</evidence>
<comment type="caution">
    <text evidence="7">The sequence shown here is derived from an EMBL/GenBank/DDBJ whole genome shotgun (WGS) entry which is preliminary data.</text>
</comment>
<evidence type="ECO:0000313" key="8">
    <source>
        <dbReference type="Proteomes" id="UP000244810"/>
    </source>
</evidence>
<sequence length="401" mass="42633">MTRSTGKVCVAVLGLVLSATPGLAQDWLEGLEPRVLRLADFSGNETANFGRAMVAWEQEITEFTQGRITFENYWSSSLLNATGTLSGVSDGVADIGLIIPTYYPQDLPVAAWLFGMGAALSGSTVHDVAAGGATALETLLTLPAVTEEYAGHNLVVLQGTSTPAYNLLCNKPVNSLATAQGIRARAIGSVWSSTAEALGMTPVSIAFNEAYEGLQRGVFDCMVINPNQYVDGLTLRDVAPEYVPVTFAQLQASTWVMNLDTWNSFPVELQNFIIGANARAAQAIWQGYMRIEAAAGELIASGGVHTNDVSELEPVAAAQRAEYVAAMAGNAPAAVGDAQAVIDAYLARIAYWTGVLEEQGIPVAERTPEAIVEAFRVLGDVDLEPFIARFNDEVLPGLMIQ</sequence>
<evidence type="ECO:0000256" key="2">
    <source>
        <dbReference type="ARBA" id="ARBA00009023"/>
    </source>
</evidence>
<dbReference type="InterPro" id="IPR018389">
    <property type="entry name" value="DctP_fam"/>
</dbReference>
<evidence type="ECO:0008006" key="9">
    <source>
        <dbReference type="Google" id="ProtNLM"/>
    </source>
</evidence>
<feature type="chain" id="PRO_5015673978" description="C4-dicarboxylate ABC transporter substrate-binding protein" evidence="6">
    <location>
        <begin position="25"/>
        <end position="401"/>
    </location>
</feature>
<evidence type="ECO:0000313" key="7">
    <source>
        <dbReference type="EMBL" id="PVE48430.1"/>
    </source>
</evidence>
<dbReference type="GO" id="GO:0042597">
    <property type="term" value="C:periplasmic space"/>
    <property type="evidence" value="ECO:0007669"/>
    <property type="project" value="UniProtKB-SubCell"/>
</dbReference>
<keyword evidence="5" id="KW-0574">Periplasm</keyword>
<protein>
    <recommendedName>
        <fullName evidence="9">C4-dicarboxylate ABC transporter substrate-binding protein</fullName>
    </recommendedName>
</protein>
<dbReference type="EMBL" id="QDDR01000002">
    <property type="protein sequence ID" value="PVE48430.1"/>
    <property type="molecule type" value="Genomic_DNA"/>
</dbReference>
<proteinExistence type="inferred from homology"/>
<dbReference type="Proteomes" id="UP000244810">
    <property type="component" value="Unassembled WGS sequence"/>
</dbReference>
<dbReference type="CDD" id="cd13666">
    <property type="entry name" value="PBP2_TRAP_DctP_like_1"/>
    <property type="match status" value="1"/>
</dbReference>
<dbReference type="Gene3D" id="3.40.190.170">
    <property type="entry name" value="Bacterial extracellular solute-binding protein, family 7"/>
    <property type="match status" value="1"/>
</dbReference>
<dbReference type="PANTHER" id="PTHR33376:SF7">
    <property type="entry name" value="C4-DICARBOXYLATE-BINDING PROTEIN DCTB"/>
    <property type="match status" value="1"/>
</dbReference>
<dbReference type="Pfam" id="PF03480">
    <property type="entry name" value="DctP"/>
    <property type="match status" value="1"/>
</dbReference>
<evidence type="ECO:0000256" key="4">
    <source>
        <dbReference type="ARBA" id="ARBA00022729"/>
    </source>
</evidence>
<evidence type="ECO:0000256" key="1">
    <source>
        <dbReference type="ARBA" id="ARBA00004418"/>
    </source>
</evidence>
<evidence type="ECO:0000256" key="6">
    <source>
        <dbReference type="SAM" id="SignalP"/>
    </source>
</evidence>
<reference evidence="7 8" key="1">
    <citation type="journal article" date="2011" name="Syst. Appl. Microbiol.">
        <title>Defluviimonas denitrificans gen. nov., sp. nov., and Pararhodobacter aggregans gen. nov., sp. nov., non-phototrophic Rhodobacteraceae from the biofilter of a marine aquaculture.</title>
        <authorList>
            <person name="Foesel B.U."/>
            <person name="Drake H.L."/>
            <person name="Schramm A."/>
        </authorList>
    </citation>
    <scope>NUCLEOTIDE SEQUENCE [LARGE SCALE GENOMIC DNA]</scope>
    <source>
        <strain evidence="7 8">D1-19</strain>
    </source>
</reference>
<dbReference type="AlphaFoldDB" id="A0A2T7UUJ1"/>
<feature type="signal peptide" evidence="6">
    <location>
        <begin position="1"/>
        <end position="24"/>
    </location>
</feature>
<dbReference type="RefSeq" id="WP_107750682.1">
    <property type="nucleotide sequence ID" value="NZ_QBKF01000002.1"/>
</dbReference>
<dbReference type="InterPro" id="IPR038404">
    <property type="entry name" value="TRAP_DctP_sf"/>
</dbReference>
<accession>A0A2T7UUJ1</accession>
<dbReference type="OrthoDB" id="7239472at2"/>
<comment type="similarity">
    <text evidence="2">Belongs to the bacterial solute-binding protein 7 family.</text>
</comment>
<organism evidence="7 8">
    <name type="scientific">Pararhodobacter aggregans</name>
    <dbReference type="NCBI Taxonomy" id="404875"/>
    <lineage>
        <taxon>Bacteria</taxon>
        <taxon>Pseudomonadati</taxon>
        <taxon>Pseudomonadota</taxon>
        <taxon>Alphaproteobacteria</taxon>
        <taxon>Rhodobacterales</taxon>
        <taxon>Paracoccaceae</taxon>
        <taxon>Pararhodobacter</taxon>
    </lineage>
</organism>